<reference evidence="1" key="1">
    <citation type="submission" date="2021-02" db="EMBL/GenBank/DDBJ databases">
        <authorList>
            <consortium name="DOE Joint Genome Institute"/>
            <person name="Ahrendt S."/>
            <person name="Looney B.P."/>
            <person name="Miyauchi S."/>
            <person name="Morin E."/>
            <person name="Drula E."/>
            <person name="Courty P.E."/>
            <person name="Chicoki N."/>
            <person name="Fauchery L."/>
            <person name="Kohler A."/>
            <person name="Kuo A."/>
            <person name="Labutti K."/>
            <person name="Pangilinan J."/>
            <person name="Lipzen A."/>
            <person name="Riley R."/>
            <person name="Andreopoulos W."/>
            <person name="He G."/>
            <person name="Johnson J."/>
            <person name="Barry K.W."/>
            <person name="Grigoriev I.V."/>
            <person name="Nagy L."/>
            <person name="Hibbett D."/>
            <person name="Henrissat B."/>
            <person name="Matheny P.B."/>
            <person name="Labbe J."/>
            <person name="Martin F."/>
        </authorList>
    </citation>
    <scope>NUCLEOTIDE SEQUENCE</scope>
    <source>
        <strain evidence="1">FP105234-sp</strain>
    </source>
</reference>
<dbReference type="Proteomes" id="UP000814033">
    <property type="component" value="Unassembled WGS sequence"/>
</dbReference>
<evidence type="ECO:0000313" key="2">
    <source>
        <dbReference type="Proteomes" id="UP000814033"/>
    </source>
</evidence>
<reference evidence="1" key="2">
    <citation type="journal article" date="2022" name="New Phytol.">
        <title>Evolutionary transition to the ectomycorrhizal habit in the genomes of a hyperdiverse lineage of mushroom-forming fungi.</title>
        <authorList>
            <person name="Looney B."/>
            <person name="Miyauchi S."/>
            <person name="Morin E."/>
            <person name="Drula E."/>
            <person name="Courty P.E."/>
            <person name="Kohler A."/>
            <person name="Kuo A."/>
            <person name="LaButti K."/>
            <person name="Pangilinan J."/>
            <person name="Lipzen A."/>
            <person name="Riley R."/>
            <person name="Andreopoulos W."/>
            <person name="He G."/>
            <person name="Johnson J."/>
            <person name="Nolan M."/>
            <person name="Tritt A."/>
            <person name="Barry K.W."/>
            <person name="Grigoriev I.V."/>
            <person name="Nagy L.G."/>
            <person name="Hibbett D."/>
            <person name="Henrissat B."/>
            <person name="Matheny P.B."/>
            <person name="Labbe J."/>
            <person name="Martin F.M."/>
        </authorList>
    </citation>
    <scope>NUCLEOTIDE SEQUENCE</scope>
    <source>
        <strain evidence="1">FP105234-sp</strain>
    </source>
</reference>
<sequence length="174" mass="18996">MAHRSYSLLASPGGPRANAQSHNEHRHELNVKRASSPCIRTYTSTLEALRSRCLTGALLHHNTHADSHLRPSLDYLQPARPMRTVLATSRAPIDCVIVHRRQRRPTLATSPSSSTRSIRVSAHPTRPTTADALRSQSAIRQARARTTTSSTGGPVARGGGFGCRRGLPCLRQRA</sequence>
<gene>
    <name evidence="1" type="ORF">FA95DRAFT_827361</name>
</gene>
<proteinExistence type="predicted"/>
<organism evidence="1 2">
    <name type="scientific">Auriscalpium vulgare</name>
    <dbReference type="NCBI Taxonomy" id="40419"/>
    <lineage>
        <taxon>Eukaryota</taxon>
        <taxon>Fungi</taxon>
        <taxon>Dikarya</taxon>
        <taxon>Basidiomycota</taxon>
        <taxon>Agaricomycotina</taxon>
        <taxon>Agaricomycetes</taxon>
        <taxon>Russulales</taxon>
        <taxon>Auriscalpiaceae</taxon>
        <taxon>Auriscalpium</taxon>
    </lineage>
</organism>
<dbReference type="EMBL" id="MU276173">
    <property type="protein sequence ID" value="KAI0040722.1"/>
    <property type="molecule type" value="Genomic_DNA"/>
</dbReference>
<comment type="caution">
    <text evidence="1">The sequence shown here is derived from an EMBL/GenBank/DDBJ whole genome shotgun (WGS) entry which is preliminary data.</text>
</comment>
<name>A0ACB8R9Z7_9AGAM</name>
<accession>A0ACB8R9Z7</accession>
<protein>
    <submittedName>
        <fullName evidence="1">Uncharacterized protein</fullName>
    </submittedName>
</protein>
<evidence type="ECO:0000313" key="1">
    <source>
        <dbReference type="EMBL" id="KAI0040722.1"/>
    </source>
</evidence>
<keyword evidence="2" id="KW-1185">Reference proteome</keyword>